<keyword evidence="1" id="KW-0472">Membrane</keyword>
<dbReference type="AlphaFoldDB" id="A0A8C2XA98"/>
<organism evidence="2 3">
    <name type="scientific">Cyclopterus lumpus</name>
    <name type="common">Lumpsucker</name>
    <dbReference type="NCBI Taxonomy" id="8103"/>
    <lineage>
        <taxon>Eukaryota</taxon>
        <taxon>Metazoa</taxon>
        <taxon>Chordata</taxon>
        <taxon>Craniata</taxon>
        <taxon>Vertebrata</taxon>
        <taxon>Euteleostomi</taxon>
        <taxon>Actinopterygii</taxon>
        <taxon>Neopterygii</taxon>
        <taxon>Teleostei</taxon>
        <taxon>Neoteleostei</taxon>
        <taxon>Acanthomorphata</taxon>
        <taxon>Eupercaria</taxon>
        <taxon>Perciformes</taxon>
        <taxon>Cottioidei</taxon>
        <taxon>Cottales</taxon>
        <taxon>Cyclopteridae</taxon>
        <taxon>Cyclopterus</taxon>
    </lineage>
</organism>
<name>A0A8C2XA98_CYCLU</name>
<feature type="transmembrane region" description="Helical" evidence="1">
    <location>
        <begin position="59"/>
        <end position="79"/>
    </location>
</feature>
<keyword evidence="1" id="KW-0812">Transmembrane</keyword>
<reference evidence="2" key="2">
    <citation type="submission" date="2025-09" db="UniProtKB">
        <authorList>
            <consortium name="Ensembl"/>
        </authorList>
    </citation>
    <scope>IDENTIFICATION</scope>
</reference>
<evidence type="ECO:0000313" key="2">
    <source>
        <dbReference type="Ensembl" id="ENSCLMP00005015626.1"/>
    </source>
</evidence>
<keyword evidence="3" id="KW-1185">Reference proteome</keyword>
<evidence type="ECO:0000256" key="1">
    <source>
        <dbReference type="SAM" id="Phobius"/>
    </source>
</evidence>
<evidence type="ECO:0008006" key="4">
    <source>
        <dbReference type="Google" id="ProtNLM"/>
    </source>
</evidence>
<protein>
    <recommendedName>
        <fullName evidence="4">Transmembrane protein</fullName>
    </recommendedName>
</protein>
<proteinExistence type="predicted"/>
<keyword evidence="1" id="KW-1133">Transmembrane helix</keyword>
<evidence type="ECO:0000313" key="3">
    <source>
        <dbReference type="Proteomes" id="UP000694565"/>
    </source>
</evidence>
<dbReference type="Proteomes" id="UP000694565">
    <property type="component" value="Unplaced"/>
</dbReference>
<accession>A0A8C2XA98</accession>
<sequence length="100" mass="11030">MTGSEKMLHNLHPMPRSNAGSIVCPFITESTSTTHNGSTIKVHVCVNERQSSTYQNHHMALVFPIAGLTFFFILCLNASNKPATLEVQWLFSTFCSSARG</sequence>
<reference evidence="2" key="1">
    <citation type="submission" date="2025-08" db="UniProtKB">
        <authorList>
            <consortium name="Ensembl"/>
        </authorList>
    </citation>
    <scope>IDENTIFICATION</scope>
</reference>
<dbReference type="Ensembl" id="ENSCLMT00005016592.1">
    <property type="protein sequence ID" value="ENSCLMP00005015626.1"/>
    <property type="gene ID" value="ENSCLMG00005008124.1"/>
</dbReference>